<keyword evidence="2" id="KW-1185">Reference proteome</keyword>
<dbReference type="AlphaFoldDB" id="A0A7L9RUS4"/>
<evidence type="ECO:0000313" key="1">
    <source>
        <dbReference type="EMBL" id="QOL20301.1"/>
    </source>
</evidence>
<protein>
    <recommendedName>
        <fullName evidence="3">CDI immunity protein domain-containing protein</fullName>
    </recommendedName>
</protein>
<dbReference type="EMBL" id="CP054719">
    <property type="protein sequence ID" value="QOL20301.1"/>
    <property type="molecule type" value="Genomic_DNA"/>
</dbReference>
<proteinExistence type="predicted"/>
<gene>
    <name evidence="1" type="ORF">CPBP_01090</name>
</gene>
<organism evidence="1 2">
    <name type="scientific">Candidatus Bodocaedibacter vickermanii</name>
    <dbReference type="NCBI Taxonomy" id="2741701"/>
    <lineage>
        <taxon>Bacteria</taxon>
        <taxon>Pseudomonadati</taxon>
        <taxon>Pseudomonadota</taxon>
        <taxon>Alphaproteobacteria</taxon>
        <taxon>Holosporales</taxon>
        <taxon>Candidatus Paracaedibacteraceae</taxon>
        <taxon>Candidatus Bodocaedibacter</taxon>
    </lineage>
</organism>
<evidence type="ECO:0000313" key="2">
    <source>
        <dbReference type="Proteomes" id="UP000594001"/>
    </source>
</evidence>
<evidence type="ECO:0008006" key="3">
    <source>
        <dbReference type="Google" id="ProtNLM"/>
    </source>
</evidence>
<sequence>MKIHIDEEFLSICKKIKEKNLSVDEWRLVESDDMFQSSNFCGGYDTIEDAFCFSYYDQERKEFWFQIDLSEIGQILDGVKTYLSVRSAC</sequence>
<name>A0A7L9RUS4_9PROT</name>
<dbReference type="Proteomes" id="UP000594001">
    <property type="component" value="Chromosome"/>
</dbReference>
<reference evidence="1 2" key="1">
    <citation type="submission" date="2020-06" db="EMBL/GenBank/DDBJ databases">
        <title>The endosymbiont of the kinetoplastid Bodo saltans is a Paracaedibacter-like alpha-proteobacterium possessing a putative toxin-antitoxin system.</title>
        <authorList>
            <person name="Midha S."/>
            <person name="Rigden D.J."/>
            <person name="Siozios S."/>
            <person name="Hurst G.D.D."/>
            <person name="Jackson A.P."/>
        </authorList>
    </citation>
    <scope>NUCLEOTIDE SEQUENCE [LARGE SCALE GENOMIC DNA]</scope>
    <source>
        <strain evidence="1">Lake Konstanz</strain>
    </source>
</reference>
<dbReference type="RefSeq" id="WP_350331853.1">
    <property type="nucleotide sequence ID" value="NZ_CP054719.1"/>
</dbReference>
<accession>A0A7L9RUS4</accession>
<dbReference type="KEGG" id="pbal:CPBP_01090"/>